<gene>
    <name evidence="1" type="ORF">BCF46_1061</name>
</gene>
<dbReference type="SUPFAM" id="SSF52540">
    <property type="entry name" value="P-loop containing nucleoside triphosphate hydrolases"/>
    <property type="match status" value="1"/>
</dbReference>
<evidence type="ECO:0000313" key="1">
    <source>
        <dbReference type="EMBL" id="RLJ58923.1"/>
    </source>
</evidence>
<keyword evidence="2" id="KW-1185">Reference proteome</keyword>
<comment type="caution">
    <text evidence="1">The sequence shown here is derived from an EMBL/GenBank/DDBJ whole genome shotgun (WGS) entry which is preliminary data.</text>
</comment>
<accession>A0A497X3B9</accession>
<reference evidence="1 2" key="1">
    <citation type="submission" date="2018-10" db="EMBL/GenBank/DDBJ databases">
        <title>Genomic Encyclopedia of Archaeal and Bacterial Type Strains, Phase II (KMG-II): from individual species to whole genera.</title>
        <authorList>
            <person name="Goeker M."/>
        </authorList>
    </citation>
    <scope>NUCLEOTIDE SEQUENCE [LARGE SCALE GENOMIC DNA]</scope>
    <source>
        <strain evidence="1 2">DSM 29466</strain>
    </source>
</reference>
<organism evidence="1 2">
    <name type="scientific">Litoreibacter meonggei</name>
    <dbReference type="NCBI Taxonomy" id="1049199"/>
    <lineage>
        <taxon>Bacteria</taxon>
        <taxon>Pseudomonadati</taxon>
        <taxon>Pseudomonadota</taxon>
        <taxon>Alphaproteobacteria</taxon>
        <taxon>Rhodobacterales</taxon>
        <taxon>Roseobacteraceae</taxon>
        <taxon>Litoreibacter</taxon>
    </lineage>
</organism>
<dbReference type="OrthoDB" id="547419at2"/>
<dbReference type="Proteomes" id="UP000269157">
    <property type="component" value="Unassembled WGS sequence"/>
</dbReference>
<sequence length="325" mass="36446">MSRLIIHIGAPKTGTTAIQSHLYRNQDALRNQSVNYTVTQRNHIAHNILPRVIRKGSGPAYFEDLVNEIQQSPADSHIISSEMLFNPEIARRMCQLAADHLPQDILKNTKIICYLRRHDQFLESLYKQFVKRGKIPADPPEFLEQQLSKLSYQRVLSTYGDVFGQDNVVIRPFDRAKLEGGDVVQDFFSCLGLPKSGSDPAAESGEINPTLSAEISEQIGYMALHAGFNPRELIRAVIALGDQNAFRKNDVFDGDDQRRIAAHFAEDEAALCAWTGSTATQFFDHDDLDCKVTPPISLLEQHNRWARASEIVAKAVCICLKRSDA</sequence>
<dbReference type="Gene3D" id="3.40.50.300">
    <property type="entry name" value="P-loop containing nucleotide triphosphate hydrolases"/>
    <property type="match status" value="1"/>
</dbReference>
<dbReference type="EMBL" id="RCCE01000002">
    <property type="protein sequence ID" value="RLJ58923.1"/>
    <property type="molecule type" value="Genomic_DNA"/>
</dbReference>
<proteinExistence type="predicted"/>
<dbReference type="RefSeq" id="WP_121022478.1">
    <property type="nucleotide sequence ID" value="NZ_RCCE01000002.1"/>
</dbReference>
<name>A0A497X3B9_9RHOB</name>
<dbReference type="InterPro" id="IPR027417">
    <property type="entry name" value="P-loop_NTPase"/>
</dbReference>
<protein>
    <recommendedName>
        <fullName evidence="3">Sulfotransferase family protein</fullName>
    </recommendedName>
</protein>
<evidence type="ECO:0000313" key="2">
    <source>
        <dbReference type="Proteomes" id="UP000269157"/>
    </source>
</evidence>
<dbReference type="AlphaFoldDB" id="A0A497X3B9"/>
<evidence type="ECO:0008006" key="3">
    <source>
        <dbReference type="Google" id="ProtNLM"/>
    </source>
</evidence>